<dbReference type="EMBL" id="CAIE01000022">
    <property type="protein sequence ID" value="CCH17844.1"/>
    <property type="molecule type" value="Genomic_DNA"/>
</dbReference>
<reference evidence="4" key="1">
    <citation type="journal article" date="2012" name="J. Bacteriol.">
        <title>Genome Sequence of Micromonospora lupini Lupac 08, Isolated from Root Nodules of Lupinus angustifolius.</title>
        <authorList>
            <person name="Alonso-Vega P."/>
            <person name="Normand P."/>
            <person name="Bacigalupe R."/>
            <person name="Pujic P."/>
            <person name="Lajus A."/>
            <person name="Vallenet D."/>
            <person name="Carro L."/>
            <person name="Coll P."/>
            <person name="Trujillo M.E."/>
        </authorList>
    </citation>
    <scope>NUCLEOTIDE SEQUENCE [LARGE SCALE GENOMIC DNA]</scope>
    <source>
        <strain evidence="4">Lupac 08</strain>
    </source>
</reference>
<accession>I0L1Z7</accession>
<dbReference type="eggNOG" id="COG0741">
    <property type="taxonomic scope" value="Bacteria"/>
</dbReference>
<sequence length="476" mass="48853">MARRAQVAVGVAATLVLAGTTAVLPNAAEAASAPPPALAPADPQPTAHASRPEVAPAQRDTVLGKGWRSSTDIAWTTSGDANGLHILAAKAGDGYAWHTITTLSEPGFEADAWIGNVCVTGSGRRLAATYTPRTFTNSGALFTRGAFTAVVDLGTGRVTKLPLRASLAYYSPGCGIGESVVFTQPADEDSSRTRLVRVDAGNGKRAAAVEQTGQVTSAVPFADGTIAAADRHRIVGIGADGRRRALARTHAVPFTIVVGPDGGLTYLDHADGKGLVQHLPRKASRPSTVARGDLTGIGLTRDATGRAYVTGSATGERSGVAGTPALPKETLASTRGESFVTSTGWSAAGARQPDPTPAVEVALAIRSTGHRLHFTVDVTASGDPAGRGPSPVPGTATRQRIAAAAGSTTNPVEDERTCAVPRNDPRNQAGHTCTASTSTAITRSVPVGWRTLPRRPCRPVPIRSPSADRGPGSRPP</sequence>
<dbReference type="SUPFAM" id="SSF75011">
    <property type="entry name" value="3-carboxy-cis,cis-mucoante lactonizing enzyme"/>
    <property type="match status" value="1"/>
</dbReference>
<keyword evidence="4" id="KW-1185">Reference proteome</keyword>
<dbReference type="OrthoDB" id="5503950at2"/>
<feature type="chain" id="PRO_5003631739" evidence="2">
    <location>
        <begin position="31"/>
        <end position="476"/>
    </location>
</feature>
<dbReference type="Proteomes" id="UP000003448">
    <property type="component" value="Unassembled WGS sequence"/>
</dbReference>
<dbReference type="AlphaFoldDB" id="I0L1Z7"/>
<feature type="compositionally biased region" description="Polar residues" evidence="1">
    <location>
        <begin position="429"/>
        <end position="442"/>
    </location>
</feature>
<evidence type="ECO:0000256" key="2">
    <source>
        <dbReference type="SAM" id="SignalP"/>
    </source>
</evidence>
<dbReference type="STRING" id="1150864.MILUP08_42775"/>
<keyword evidence="2" id="KW-0732">Signal</keyword>
<feature type="signal peptide" evidence="2">
    <location>
        <begin position="1"/>
        <end position="30"/>
    </location>
</feature>
<protein>
    <submittedName>
        <fullName evidence="3">Uncharacterized protein</fullName>
    </submittedName>
</protein>
<gene>
    <name evidence="3" type="ORF">MILUP08_42775</name>
</gene>
<organism evidence="3 4">
    <name type="scientific">Micromonospora lupini str. Lupac 08</name>
    <dbReference type="NCBI Taxonomy" id="1150864"/>
    <lineage>
        <taxon>Bacteria</taxon>
        <taxon>Bacillati</taxon>
        <taxon>Actinomycetota</taxon>
        <taxon>Actinomycetes</taxon>
        <taxon>Micromonosporales</taxon>
        <taxon>Micromonosporaceae</taxon>
        <taxon>Micromonospora</taxon>
    </lineage>
</organism>
<name>I0L1Z7_9ACTN</name>
<comment type="caution">
    <text evidence="3">The sequence shown here is derived from an EMBL/GenBank/DDBJ whole genome shotgun (WGS) entry which is preliminary data.</text>
</comment>
<dbReference type="RefSeq" id="WP_007458802.1">
    <property type="nucleotide sequence ID" value="NZ_HF570108.1"/>
</dbReference>
<evidence type="ECO:0000313" key="3">
    <source>
        <dbReference type="EMBL" id="CCH17844.1"/>
    </source>
</evidence>
<evidence type="ECO:0000256" key="1">
    <source>
        <dbReference type="SAM" id="MobiDB-lite"/>
    </source>
</evidence>
<feature type="region of interest" description="Disordered" evidence="1">
    <location>
        <begin position="32"/>
        <end position="62"/>
    </location>
</feature>
<proteinExistence type="predicted"/>
<evidence type="ECO:0000313" key="4">
    <source>
        <dbReference type="Proteomes" id="UP000003448"/>
    </source>
</evidence>
<feature type="region of interest" description="Disordered" evidence="1">
    <location>
        <begin position="406"/>
        <end position="476"/>
    </location>
</feature>